<dbReference type="OrthoDB" id="19232at2759"/>
<keyword evidence="3" id="KW-1185">Reference proteome</keyword>
<dbReference type="AlphaFoldDB" id="A0A507EZ06"/>
<feature type="domain" description="G protein gamma" evidence="1">
    <location>
        <begin position="2"/>
        <end position="79"/>
    </location>
</feature>
<name>A0A507EZ06_9FUNG</name>
<reference evidence="2 3" key="1">
    <citation type="journal article" date="2019" name="Sci. Rep.">
        <title>Comparative genomics of chytrid fungi reveal insights into the obligate biotrophic and pathogenic lifestyle of Synchytrium endobioticum.</title>
        <authorList>
            <person name="van de Vossenberg B.T.L.H."/>
            <person name="Warris S."/>
            <person name="Nguyen H.D.T."/>
            <person name="van Gent-Pelzer M.P.E."/>
            <person name="Joly D.L."/>
            <person name="van de Geest H.C."/>
            <person name="Bonants P.J.M."/>
            <person name="Smith D.S."/>
            <person name="Levesque C.A."/>
            <person name="van der Lee T.A.J."/>
        </authorList>
    </citation>
    <scope>NUCLEOTIDE SEQUENCE [LARGE SCALE GENOMIC DNA]</scope>
    <source>
        <strain evidence="2 3">CBS 675.73</strain>
    </source>
</reference>
<evidence type="ECO:0000313" key="3">
    <source>
        <dbReference type="Proteomes" id="UP000320333"/>
    </source>
</evidence>
<dbReference type="Gene3D" id="4.10.260.10">
    <property type="entry name" value="Transducin (heterotrimeric G protein), gamma chain"/>
    <property type="match status" value="1"/>
</dbReference>
<dbReference type="InterPro" id="IPR015898">
    <property type="entry name" value="G-protein_gamma-like_dom"/>
</dbReference>
<gene>
    <name evidence="2" type="ORF">CcCBS67573_g06926</name>
</gene>
<organism evidence="2 3">
    <name type="scientific">Chytriomyces confervae</name>
    <dbReference type="NCBI Taxonomy" id="246404"/>
    <lineage>
        <taxon>Eukaryota</taxon>
        <taxon>Fungi</taxon>
        <taxon>Fungi incertae sedis</taxon>
        <taxon>Chytridiomycota</taxon>
        <taxon>Chytridiomycota incertae sedis</taxon>
        <taxon>Chytridiomycetes</taxon>
        <taxon>Chytridiales</taxon>
        <taxon>Chytriomycetaceae</taxon>
        <taxon>Chytriomyces</taxon>
    </lineage>
</organism>
<dbReference type="GO" id="GO:0007186">
    <property type="term" value="P:G protein-coupled receptor signaling pathway"/>
    <property type="evidence" value="ECO:0007669"/>
    <property type="project" value="InterPro"/>
</dbReference>
<evidence type="ECO:0000259" key="1">
    <source>
        <dbReference type="SMART" id="SM01224"/>
    </source>
</evidence>
<dbReference type="Proteomes" id="UP000320333">
    <property type="component" value="Unassembled WGS sequence"/>
</dbReference>
<protein>
    <recommendedName>
        <fullName evidence="1">G protein gamma domain-containing protein</fullName>
    </recommendedName>
</protein>
<comment type="caution">
    <text evidence="2">The sequence shown here is derived from an EMBL/GenBank/DDBJ whole genome shotgun (WGS) entry which is preliminary data.</text>
</comment>
<dbReference type="InterPro" id="IPR036284">
    <property type="entry name" value="GGL_sf"/>
</dbReference>
<dbReference type="Pfam" id="PF00631">
    <property type="entry name" value="G-gamma"/>
    <property type="match status" value="1"/>
</dbReference>
<dbReference type="EMBL" id="QEAP01000324">
    <property type="protein sequence ID" value="TPX69191.1"/>
    <property type="molecule type" value="Genomic_DNA"/>
</dbReference>
<dbReference type="SMART" id="SM01224">
    <property type="entry name" value="G_gamma"/>
    <property type="match status" value="1"/>
</dbReference>
<dbReference type="SUPFAM" id="SSF48670">
    <property type="entry name" value="Transducin (heterotrimeric G protein), gamma chain"/>
    <property type="match status" value="1"/>
</dbReference>
<proteinExistence type="predicted"/>
<evidence type="ECO:0000313" key="2">
    <source>
        <dbReference type="EMBL" id="TPX69191.1"/>
    </source>
</evidence>
<sequence length="103" mass="11854">MSELKHQKLVQLNERLKLEDELPRVKVSEAAKAMIQYVLNTPDPLTQPTKPEFVAENQFTKQAYERRLRTSVKTARRISEKARVFSSGSVADFFVVFQGLPVF</sequence>
<accession>A0A507EZ06</accession>